<evidence type="ECO:0000313" key="3">
    <source>
        <dbReference type="Proteomes" id="UP000299102"/>
    </source>
</evidence>
<feature type="region of interest" description="Disordered" evidence="1">
    <location>
        <begin position="22"/>
        <end position="56"/>
    </location>
</feature>
<dbReference type="AlphaFoldDB" id="A0A4C2AFH2"/>
<name>A0A4C2AFH2_EUMVA</name>
<sequence>MNKFRKNIVTGQTDIKADTVAGSGMMAEESGPIRAAPRARPARDRRATRGPAGRDVGAAARRCDRFMKIRTELRQECVGEERGRGHARQCESSQLCRISQKYRDRCTGKSDCYNVVAVQERAPWTSTA</sequence>
<dbReference type="Proteomes" id="UP000299102">
    <property type="component" value="Unassembled WGS sequence"/>
</dbReference>
<gene>
    <name evidence="2" type="ORF">EVAR_65934_1</name>
</gene>
<dbReference type="EMBL" id="BGZK01002989">
    <property type="protein sequence ID" value="GBP97695.1"/>
    <property type="molecule type" value="Genomic_DNA"/>
</dbReference>
<accession>A0A4C2AFH2</accession>
<organism evidence="2 3">
    <name type="scientific">Eumeta variegata</name>
    <name type="common">Bagworm moth</name>
    <name type="synonym">Eumeta japonica</name>
    <dbReference type="NCBI Taxonomy" id="151549"/>
    <lineage>
        <taxon>Eukaryota</taxon>
        <taxon>Metazoa</taxon>
        <taxon>Ecdysozoa</taxon>
        <taxon>Arthropoda</taxon>
        <taxon>Hexapoda</taxon>
        <taxon>Insecta</taxon>
        <taxon>Pterygota</taxon>
        <taxon>Neoptera</taxon>
        <taxon>Endopterygota</taxon>
        <taxon>Lepidoptera</taxon>
        <taxon>Glossata</taxon>
        <taxon>Ditrysia</taxon>
        <taxon>Tineoidea</taxon>
        <taxon>Psychidae</taxon>
        <taxon>Oiketicinae</taxon>
        <taxon>Eumeta</taxon>
    </lineage>
</organism>
<keyword evidence="3" id="KW-1185">Reference proteome</keyword>
<evidence type="ECO:0000313" key="2">
    <source>
        <dbReference type="EMBL" id="GBP97695.1"/>
    </source>
</evidence>
<evidence type="ECO:0000256" key="1">
    <source>
        <dbReference type="SAM" id="MobiDB-lite"/>
    </source>
</evidence>
<proteinExistence type="predicted"/>
<comment type="caution">
    <text evidence="2">The sequence shown here is derived from an EMBL/GenBank/DDBJ whole genome shotgun (WGS) entry which is preliminary data.</text>
</comment>
<protein>
    <submittedName>
        <fullName evidence="2">Uncharacterized protein</fullName>
    </submittedName>
</protein>
<reference evidence="2 3" key="1">
    <citation type="journal article" date="2019" name="Commun. Biol.">
        <title>The bagworm genome reveals a unique fibroin gene that provides high tensile strength.</title>
        <authorList>
            <person name="Kono N."/>
            <person name="Nakamura H."/>
            <person name="Ohtoshi R."/>
            <person name="Tomita M."/>
            <person name="Numata K."/>
            <person name="Arakawa K."/>
        </authorList>
    </citation>
    <scope>NUCLEOTIDE SEQUENCE [LARGE SCALE GENOMIC DNA]</scope>
</reference>